<keyword evidence="1" id="KW-0812">Transmembrane</keyword>
<feature type="transmembrane region" description="Helical" evidence="1">
    <location>
        <begin position="141"/>
        <end position="166"/>
    </location>
</feature>
<keyword evidence="1" id="KW-0472">Membrane</keyword>
<feature type="transmembrane region" description="Helical" evidence="1">
    <location>
        <begin position="187"/>
        <end position="208"/>
    </location>
</feature>
<dbReference type="PANTHER" id="PTHR36111">
    <property type="entry name" value="INNER MEMBRANE PROTEIN-RELATED"/>
    <property type="match status" value="1"/>
</dbReference>
<evidence type="ECO:0008006" key="4">
    <source>
        <dbReference type="Google" id="ProtNLM"/>
    </source>
</evidence>
<evidence type="ECO:0000313" key="3">
    <source>
        <dbReference type="Proteomes" id="UP000198553"/>
    </source>
</evidence>
<evidence type="ECO:0000256" key="1">
    <source>
        <dbReference type="SAM" id="Phobius"/>
    </source>
</evidence>
<dbReference type="AlphaFoldDB" id="A0A1H8GF56"/>
<keyword evidence="3" id="KW-1185">Reference proteome</keyword>
<keyword evidence="1" id="KW-1133">Transmembrane helix</keyword>
<organism evidence="2 3">
    <name type="scientific">Mesobacillus persicus</name>
    <dbReference type="NCBI Taxonomy" id="930146"/>
    <lineage>
        <taxon>Bacteria</taxon>
        <taxon>Bacillati</taxon>
        <taxon>Bacillota</taxon>
        <taxon>Bacilli</taxon>
        <taxon>Bacillales</taxon>
        <taxon>Bacillaceae</taxon>
        <taxon>Mesobacillus</taxon>
    </lineage>
</organism>
<name>A0A1H8GF56_9BACI</name>
<feature type="transmembrane region" description="Helical" evidence="1">
    <location>
        <begin position="6"/>
        <end position="22"/>
    </location>
</feature>
<sequence length="239" mass="25246">MFLLGTIVNGLLIVIGVLLGKLLHRIPEGMKTTVMYGISLSVIVLGLQMGFKSENFLIVIISLVAGAVIGEYFNLDDKLNSVGHWLEKKMGTSSGEGSISQGFVTATLIFVIGAMAIIGALDSGIRGDHDVLYTKAIIDGFTALILTTTLGVGVIFSAIPVMLYQGAIATFATQIDRFIPTELMDSFIVEVTASGGVMIFAIGLNLAGVTKIKVANLLPGILVTAIIVSVIYGYQSFIN</sequence>
<dbReference type="EMBL" id="FOBW01000013">
    <property type="protein sequence ID" value="SEN42771.1"/>
    <property type="molecule type" value="Genomic_DNA"/>
</dbReference>
<gene>
    <name evidence="2" type="ORF">SAMN05192533_11318</name>
</gene>
<feature type="transmembrane region" description="Helical" evidence="1">
    <location>
        <begin position="57"/>
        <end position="75"/>
    </location>
</feature>
<feature type="transmembrane region" description="Helical" evidence="1">
    <location>
        <begin position="34"/>
        <end position="51"/>
    </location>
</feature>
<proteinExistence type="predicted"/>
<protein>
    <recommendedName>
        <fullName evidence="4">DUF554 domain-containing protein</fullName>
    </recommendedName>
</protein>
<dbReference type="STRING" id="930146.SAMN05192533_11318"/>
<dbReference type="RefSeq" id="WP_090748352.1">
    <property type="nucleotide sequence ID" value="NZ_FOBW01000013.1"/>
</dbReference>
<dbReference type="OrthoDB" id="9797976at2"/>
<evidence type="ECO:0000313" key="2">
    <source>
        <dbReference type="EMBL" id="SEN42771.1"/>
    </source>
</evidence>
<dbReference type="Pfam" id="PF04474">
    <property type="entry name" value="DUF554"/>
    <property type="match status" value="1"/>
</dbReference>
<dbReference type="PANTHER" id="PTHR36111:SF2">
    <property type="entry name" value="INNER MEMBRANE PROTEIN"/>
    <property type="match status" value="1"/>
</dbReference>
<dbReference type="InterPro" id="IPR007563">
    <property type="entry name" value="DUF554"/>
</dbReference>
<feature type="transmembrane region" description="Helical" evidence="1">
    <location>
        <begin position="214"/>
        <end position="234"/>
    </location>
</feature>
<reference evidence="3" key="1">
    <citation type="submission" date="2016-10" db="EMBL/GenBank/DDBJ databases">
        <authorList>
            <person name="Varghese N."/>
            <person name="Submissions S."/>
        </authorList>
    </citation>
    <scope>NUCLEOTIDE SEQUENCE [LARGE SCALE GENOMIC DNA]</scope>
    <source>
        <strain evidence="3">B48,IBRC-M 10115,DSM 25386,CECT 8001</strain>
    </source>
</reference>
<accession>A0A1H8GF56</accession>
<feature type="transmembrane region" description="Helical" evidence="1">
    <location>
        <begin position="96"/>
        <end position="121"/>
    </location>
</feature>
<dbReference type="Proteomes" id="UP000198553">
    <property type="component" value="Unassembled WGS sequence"/>
</dbReference>